<dbReference type="Proteomes" id="UP001367676">
    <property type="component" value="Unassembled WGS sequence"/>
</dbReference>
<feature type="compositionally biased region" description="Low complexity" evidence="9">
    <location>
        <begin position="889"/>
        <end position="900"/>
    </location>
</feature>
<dbReference type="SUPFAM" id="SSF52047">
    <property type="entry name" value="RNI-like"/>
    <property type="match status" value="2"/>
</dbReference>
<dbReference type="InterPro" id="IPR011993">
    <property type="entry name" value="PH-like_dom_sf"/>
</dbReference>
<dbReference type="PANTHER" id="PTHR24112">
    <property type="entry name" value="LEUCINE-RICH REPEAT, ISOFORM F-RELATED"/>
    <property type="match status" value="1"/>
</dbReference>
<evidence type="ECO:0000256" key="1">
    <source>
        <dbReference type="ARBA" id="ARBA00004236"/>
    </source>
</evidence>
<feature type="region of interest" description="Disordered" evidence="9">
    <location>
        <begin position="1023"/>
        <end position="1082"/>
    </location>
</feature>
<comment type="caution">
    <text evidence="12">The sequence shown here is derived from an EMBL/GenBank/DDBJ whole genome shotgun (WGS) entry which is preliminary data.</text>
</comment>
<keyword evidence="4" id="KW-1003">Cell membrane</keyword>
<feature type="region of interest" description="Disordered" evidence="9">
    <location>
        <begin position="1197"/>
        <end position="1239"/>
    </location>
</feature>
<evidence type="ECO:0000256" key="6">
    <source>
        <dbReference type="ARBA" id="ARBA00022614"/>
    </source>
</evidence>
<evidence type="ECO:0000256" key="7">
    <source>
        <dbReference type="ARBA" id="ARBA00022737"/>
    </source>
</evidence>
<feature type="domain" description="CARMIL C-terminal" evidence="10">
    <location>
        <begin position="796"/>
        <end position="1054"/>
    </location>
</feature>
<evidence type="ECO:0000313" key="12">
    <source>
        <dbReference type="EMBL" id="KAK7590078.1"/>
    </source>
</evidence>
<dbReference type="GO" id="GO:0030027">
    <property type="term" value="C:lamellipodium"/>
    <property type="evidence" value="ECO:0007669"/>
    <property type="project" value="TreeGrafter"/>
</dbReference>
<feature type="region of interest" description="Disordered" evidence="9">
    <location>
        <begin position="1272"/>
        <end position="1301"/>
    </location>
</feature>
<keyword evidence="7" id="KW-0677">Repeat</keyword>
<feature type="region of interest" description="Disordered" evidence="9">
    <location>
        <begin position="1126"/>
        <end position="1176"/>
    </location>
</feature>
<keyword evidence="5" id="KW-0963">Cytoplasm</keyword>
<dbReference type="GO" id="GO:0034315">
    <property type="term" value="P:regulation of Arp2/3 complex-mediated actin nucleation"/>
    <property type="evidence" value="ECO:0007669"/>
    <property type="project" value="TreeGrafter"/>
</dbReference>
<feature type="domain" description="CARMIL pleckstrin homology" evidence="11">
    <location>
        <begin position="25"/>
        <end position="121"/>
    </location>
</feature>
<dbReference type="InterPro" id="IPR032675">
    <property type="entry name" value="LRR_dom_sf"/>
</dbReference>
<dbReference type="Pfam" id="PF17888">
    <property type="entry name" value="Carm_PH"/>
    <property type="match status" value="1"/>
</dbReference>
<proteinExistence type="inferred from homology"/>
<dbReference type="GO" id="GO:0005886">
    <property type="term" value="C:plasma membrane"/>
    <property type="evidence" value="ECO:0007669"/>
    <property type="project" value="UniProtKB-SubCell"/>
</dbReference>
<dbReference type="GO" id="GO:0005737">
    <property type="term" value="C:cytoplasm"/>
    <property type="evidence" value="ECO:0007669"/>
    <property type="project" value="UniProtKB-SubCell"/>
</dbReference>
<evidence type="ECO:0000256" key="2">
    <source>
        <dbReference type="ARBA" id="ARBA00004496"/>
    </source>
</evidence>
<accession>A0AAN9TJF7</accession>
<feature type="compositionally biased region" description="Low complexity" evidence="9">
    <location>
        <begin position="1027"/>
        <end position="1051"/>
    </location>
</feature>
<dbReference type="Pfam" id="PF13516">
    <property type="entry name" value="LRR_6"/>
    <property type="match status" value="2"/>
</dbReference>
<dbReference type="Gene3D" id="2.30.29.30">
    <property type="entry name" value="Pleckstrin-homology domain (PH domain)/Phosphotyrosine-binding domain (PTB)"/>
    <property type="match status" value="1"/>
</dbReference>
<keyword evidence="6" id="KW-0433">Leucine-rich repeat</keyword>
<dbReference type="PANTHER" id="PTHR24112:SF66">
    <property type="entry name" value="LEUCINE-RICH REPEAT, ISOFORM F"/>
    <property type="match status" value="1"/>
</dbReference>
<dbReference type="InterPro" id="IPR041245">
    <property type="entry name" value="CARMIL_PH"/>
</dbReference>
<evidence type="ECO:0000259" key="11">
    <source>
        <dbReference type="Pfam" id="PF17888"/>
    </source>
</evidence>
<comment type="subcellular location">
    <subcellularLocation>
        <location evidence="1">Cell membrane</location>
    </subcellularLocation>
    <subcellularLocation>
        <location evidence="2">Cytoplasm</location>
    </subcellularLocation>
</comment>
<feature type="compositionally biased region" description="Basic residues" evidence="9">
    <location>
        <begin position="992"/>
        <end position="1009"/>
    </location>
</feature>
<dbReference type="InterPro" id="IPR001611">
    <property type="entry name" value="Leu-rich_rpt"/>
</dbReference>
<comment type="similarity">
    <text evidence="3">Belongs to the CARMIL family.</text>
</comment>
<keyword evidence="13" id="KW-1185">Reference proteome</keyword>
<evidence type="ECO:0000313" key="13">
    <source>
        <dbReference type="Proteomes" id="UP001367676"/>
    </source>
</evidence>
<dbReference type="SMART" id="SM00368">
    <property type="entry name" value="LRR_RI"/>
    <property type="match status" value="4"/>
</dbReference>
<evidence type="ECO:0000256" key="3">
    <source>
        <dbReference type="ARBA" id="ARBA00007298"/>
    </source>
</evidence>
<reference evidence="12 13" key="1">
    <citation type="submission" date="2024-03" db="EMBL/GenBank/DDBJ databases">
        <title>Adaptation during the transition from Ophiocordyceps entomopathogen to insect associate is accompanied by gene loss and intensified selection.</title>
        <authorList>
            <person name="Ward C.M."/>
            <person name="Onetto C.A."/>
            <person name="Borneman A.R."/>
        </authorList>
    </citation>
    <scope>NUCLEOTIDE SEQUENCE [LARGE SCALE GENOMIC DNA]</scope>
    <source>
        <strain evidence="12">AWRI1</strain>
        <tissue evidence="12">Single Adult Female</tissue>
    </source>
</reference>
<feature type="region of interest" description="Disordered" evidence="9">
    <location>
        <begin position="876"/>
        <end position="916"/>
    </location>
</feature>
<dbReference type="GO" id="GO:0016477">
    <property type="term" value="P:cell migration"/>
    <property type="evidence" value="ECO:0007669"/>
    <property type="project" value="TreeGrafter"/>
</dbReference>
<protein>
    <recommendedName>
        <fullName evidence="14">F-actin-uncapping protein LRRC16A</fullName>
    </recommendedName>
</protein>
<dbReference type="EMBL" id="JBBCAQ010000022">
    <property type="protein sequence ID" value="KAK7590078.1"/>
    <property type="molecule type" value="Genomic_DNA"/>
</dbReference>
<feature type="region of interest" description="Disordered" evidence="9">
    <location>
        <begin position="957"/>
        <end position="1009"/>
    </location>
</feature>
<dbReference type="InterPro" id="IPR031943">
    <property type="entry name" value="CARMIL_C"/>
</dbReference>
<dbReference type="Gene3D" id="3.80.10.10">
    <property type="entry name" value="Ribonuclease Inhibitor"/>
    <property type="match status" value="1"/>
</dbReference>
<evidence type="ECO:0000256" key="9">
    <source>
        <dbReference type="SAM" id="MobiDB-lite"/>
    </source>
</evidence>
<evidence type="ECO:0000256" key="8">
    <source>
        <dbReference type="ARBA" id="ARBA00023136"/>
    </source>
</evidence>
<evidence type="ECO:0000259" key="10">
    <source>
        <dbReference type="Pfam" id="PF16000"/>
    </source>
</evidence>
<dbReference type="InterPro" id="IPR051279">
    <property type="entry name" value="PP1-Reg/Actin-Interact_Protein"/>
</dbReference>
<gene>
    <name evidence="12" type="ORF">V9T40_001691</name>
</gene>
<dbReference type="Pfam" id="PF16000">
    <property type="entry name" value="CARMIL_C"/>
    <property type="match status" value="1"/>
</dbReference>
<keyword evidence="8" id="KW-0472">Membrane</keyword>
<feature type="compositionally biased region" description="Polar residues" evidence="9">
    <location>
        <begin position="1052"/>
        <end position="1065"/>
    </location>
</feature>
<sequence>MSSRSQLTKDLNESVKSLLGKHVKILLKNVVKLEVKADKTENRVLVFSPCRLFLLTAKVPTRIDTHCHYLEIQAIESKKLNQLSLSVNEKVYTFLATEEGGSQEVDSMIQALYTAIHNIFPTVPLNYIVRRIDVIPENRVQYLEDHERCNGEVRGVGPCGGFSTQYACMCDYHALPYREEVAWDVDTIYLSHDTRELCLRDFDHLDPKDLVPIISALEFNTWFTKLRTSHIKLTHEAIERLLHVTKKSLSLEELYLDNLGFKWEFAHKLSLSLIANMNTQLHTIDLSHNLIEDKGASSLCGFIAKVNQGASHIKSPISRVPKGLIHLNLAHCGLTSKGINLIAHALSLNKFMPNTLTHLNLSENNLKEDVTNLCNFLAQPNVISHLDISKTDCSLETIFGALLRGCATNLVHLNVSHNVFNTKKIKELPPSFKQFFTSSIALKFINMSYCKLPLDALKNLLLGLACNETIAEVSLDISCNNLGSQGAHVLESCIHGVRSIATLDITENNMDVELASVITAVSKNKSIKHLHMGRNLVNMKAKHVSTIMEALVQMIQEEDCVLQTLSIPDCKLKSDLYNLINALGGNLCLVTLDIGGNLMGDPGARLLGKALQINSHLKNIYYDRNNITLQGYSDLAYAIESNYTVKYMPVPVYDIVPCMKISAERTETVMKKIQDVLHRNVSPKRYSNGHAYRLQQGFMLSSTQQMVDKLVAQTQETLKSVIHNTNHDKCDLDYASKVIRDAENSKHLLSYLHDIILKNEQNGNPVDGKLRKISDDLHSTVINHLQNMMETIIKSAEEECPTVFENEKFQNEIRSMARIKNYLEPEFVHSCVVEQAGTQVMNKVNDLNLAVAAHISDKVTDEVIESLSRCNRSLVGDAGRKRSSTPDVLRSMSRLSSGSSHVDHSESHCSPQTSDRSPILEYLNLATPHLTSKRKSLHGRKLRPKSVVDSVEGISADDIPDLLPSLQSSTEESLDSVSELPKSVNQQLQHLAKSRPKRTKTRAPSRTHVRAHDEIDASGALDTFFRTGSSTPSTTTPLISPNSDDSISSILTDVTPNQMSPSNPESKAYDRKSASYKANHNSLPKKSHLEFVDDVSTSRSRSSDNLAKFPASSVSPLARRIANFESSTNDSVTRSDADKSNRNSKIGVDCRPINENDSESDKSDGRNSACKSPMNVDLIPNTSRTFAKSPIFQRESKDLTNVSGKDGEGLGAKMTPPSVTVATHDPLQEPDYPPEKKSVRELAASLIKQSPESQSKSETGFNLMRLRNVLPTPFIQKSPTSRDQPAVTDPKDMSPGGKENS</sequence>
<organism evidence="12 13">
    <name type="scientific">Parthenolecanium corni</name>
    <dbReference type="NCBI Taxonomy" id="536013"/>
    <lineage>
        <taxon>Eukaryota</taxon>
        <taxon>Metazoa</taxon>
        <taxon>Ecdysozoa</taxon>
        <taxon>Arthropoda</taxon>
        <taxon>Hexapoda</taxon>
        <taxon>Insecta</taxon>
        <taxon>Pterygota</taxon>
        <taxon>Neoptera</taxon>
        <taxon>Paraneoptera</taxon>
        <taxon>Hemiptera</taxon>
        <taxon>Sternorrhyncha</taxon>
        <taxon>Coccoidea</taxon>
        <taxon>Coccidae</taxon>
        <taxon>Parthenolecanium</taxon>
    </lineage>
</organism>
<evidence type="ECO:0000256" key="5">
    <source>
        <dbReference type="ARBA" id="ARBA00022490"/>
    </source>
</evidence>
<name>A0AAN9TJF7_9HEMI</name>
<evidence type="ECO:0008006" key="14">
    <source>
        <dbReference type="Google" id="ProtNLM"/>
    </source>
</evidence>
<evidence type="ECO:0000256" key="4">
    <source>
        <dbReference type="ARBA" id="ARBA00022475"/>
    </source>
</evidence>